<dbReference type="PANTHER" id="PTHR22911:SF6">
    <property type="entry name" value="SOLUTE CARRIER FAMILY 35 MEMBER G1"/>
    <property type="match status" value="1"/>
</dbReference>
<evidence type="ECO:0000259" key="7">
    <source>
        <dbReference type="Pfam" id="PF00892"/>
    </source>
</evidence>
<evidence type="ECO:0000256" key="6">
    <source>
        <dbReference type="SAM" id="Phobius"/>
    </source>
</evidence>
<dbReference type="SUPFAM" id="SSF103481">
    <property type="entry name" value="Multidrug resistance efflux transporter EmrE"/>
    <property type="match status" value="1"/>
</dbReference>
<keyword evidence="5 6" id="KW-0472">Membrane</keyword>
<evidence type="ECO:0000256" key="2">
    <source>
        <dbReference type="ARBA" id="ARBA00009853"/>
    </source>
</evidence>
<feature type="transmembrane region" description="Helical" evidence="6">
    <location>
        <begin position="97"/>
        <end position="120"/>
    </location>
</feature>
<proteinExistence type="inferred from homology"/>
<name>A0ABZ2BXS2_9RHOB</name>
<evidence type="ECO:0000313" key="8">
    <source>
        <dbReference type="EMBL" id="WVX49962.1"/>
    </source>
</evidence>
<feature type="transmembrane region" description="Helical" evidence="6">
    <location>
        <begin position="12"/>
        <end position="31"/>
    </location>
</feature>
<organism evidence="8 9">
    <name type="scientific">Roseobacter fucihabitans</name>
    <dbReference type="NCBI Taxonomy" id="1537242"/>
    <lineage>
        <taxon>Bacteria</taxon>
        <taxon>Pseudomonadati</taxon>
        <taxon>Pseudomonadota</taxon>
        <taxon>Alphaproteobacteria</taxon>
        <taxon>Rhodobacterales</taxon>
        <taxon>Roseobacteraceae</taxon>
        <taxon>Roseobacter</taxon>
    </lineage>
</organism>
<keyword evidence="3 6" id="KW-0812">Transmembrane</keyword>
<comment type="similarity">
    <text evidence="2">Belongs to the drug/metabolite transporter (DMT) superfamily. 10 TMS drug/metabolite exporter (DME) (TC 2.A.7.3) family.</text>
</comment>
<evidence type="ECO:0000256" key="1">
    <source>
        <dbReference type="ARBA" id="ARBA00004141"/>
    </source>
</evidence>
<feature type="transmembrane region" description="Helical" evidence="6">
    <location>
        <begin position="71"/>
        <end position="91"/>
    </location>
</feature>
<dbReference type="Pfam" id="PF00892">
    <property type="entry name" value="EamA"/>
    <property type="match status" value="1"/>
</dbReference>
<feature type="transmembrane region" description="Helical" evidence="6">
    <location>
        <begin position="37"/>
        <end position="59"/>
    </location>
</feature>
<sequence length="192" mass="20660">MMLAIPLLHEKVGPIRWGAAVMALAGAMILLRPTSESFQMASLLALAAALIMGFELIFIKKLSGREAPFQVLLINNMLGMGISSLTVIAVWQMPSLAQWGVLIALGLCMALAQACFINAMARADASFIAPFSYGTLLFATLYDIAFFAQIPDTITLAGGSIILSGGVLLTWREAKARKRAAQTEPKPRVHRL</sequence>
<evidence type="ECO:0000313" key="9">
    <source>
        <dbReference type="Proteomes" id="UP001318682"/>
    </source>
</evidence>
<evidence type="ECO:0000256" key="3">
    <source>
        <dbReference type="ARBA" id="ARBA00022692"/>
    </source>
</evidence>
<keyword evidence="9" id="KW-1185">Reference proteome</keyword>
<feature type="domain" description="EamA" evidence="7">
    <location>
        <begin position="41"/>
        <end position="170"/>
    </location>
</feature>
<accession>A0ABZ2BXS2</accession>
<feature type="transmembrane region" description="Helical" evidence="6">
    <location>
        <begin position="127"/>
        <end position="148"/>
    </location>
</feature>
<reference evidence="8 9" key="1">
    <citation type="submission" date="2015-07" db="EMBL/GenBank/DDBJ databases">
        <authorList>
            <person name="Voget S."/>
            <person name="Dogs M."/>
            <person name="Brinkhoff T.H."/>
            <person name="Daniel R."/>
        </authorList>
    </citation>
    <scope>NUCLEOTIDE SEQUENCE [LARGE SCALE GENOMIC DNA]</scope>
    <source>
        <strain evidence="8 9">B14</strain>
    </source>
</reference>
<evidence type="ECO:0000256" key="5">
    <source>
        <dbReference type="ARBA" id="ARBA00023136"/>
    </source>
</evidence>
<dbReference type="InterPro" id="IPR037185">
    <property type="entry name" value="EmrE-like"/>
</dbReference>
<dbReference type="PANTHER" id="PTHR22911">
    <property type="entry name" value="ACYL-MALONYL CONDENSING ENZYME-RELATED"/>
    <property type="match status" value="1"/>
</dbReference>
<reference evidence="9" key="2">
    <citation type="submission" date="2024-01" db="EMBL/GenBank/DDBJ databases">
        <title>Roseobacter fucihabitans sp. nov., isolated from the brown alga Fucus spiralis.</title>
        <authorList>
            <person name="Hahnke S."/>
            <person name="Berger M."/>
            <person name="Schlingloff A."/>
            <person name="Athale I."/>
            <person name="Neumann-Schaal M."/>
            <person name="Adenaya A."/>
            <person name="Poehlein A."/>
            <person name="Daniel R."/>
            <person name="Pertersen J."/>
            <person name="Brinkhoff T."/>
        </authorList>
    </citation>
    <scope>NUCLEOTIDE SEQUENCE [LARGE SCALE GENOMIC DNA]</scope>
    <source>
        <strain evidence="9">B14</strain>
    </source>
</reference>
<feature type="transmembrane region" description="Helical" evidence="6">
    <location>
        <begin position="154"/>
        <end position="171"/>
    </location>
</feature>
<dbReference type="EMBL" id="CP143423">
    <property type="protein sequence ID" value="WVX49962.1"/>
    <property type="molecule type" value="Genomic_DNA"/>
</dbReference>
<dbReference type="InterPro" id="IPR000620">
    <property type="entry name" value="EamA_dom"/>
</dbReference>
<comment type="subcellular location">
    <subcellularLocation>
        <location evidence="1">Membrane</location>
        <topology evidence="1">Multi-pass membrane protein</topology>
    </subcellularLocation>
</comment>
<keyword evidence="4 6" id="KW-1133">Transmembrane helix</keyword>
<gene>
    <name evidence="8" type="primary">ribN_4</name>
    <name evidence="8" type="ORF">ROLI_030580</name>
</gene>
<evidence type="ECO:0000256" key="4">
    <source>
        <dbReference type="ARBA" id="ARBA00022989"/>
    </source>
</evidence>
<dbReference type="Proteomes" id="UP001318682">
    <property type="component" value="Chromosome"/>
</dbReference>
<protein>
    <submittedName>
        <fullName evidence="8">Riboflavin transporter</fullName>
    </submittedName>
</protein>